<evidence type="ECO:0000313" key="2">
    <source>
        <dbReference type="Proteomes" id="UP000215914"/>
    </source>
</evidence>
<proteinExistence type="predicted"/>
<reference evidence="1" key="1">
    <citation type="journal article" date="2017" name="Nature">
        <title>The sunflower genome provides insights into oil metabolism, flowering and Asterid evolution.</title>
        <authorList>
            <person name="Badouin H."/>
            <person name="Gouzy J."/>
            <person name="Grassa C.J."/>
            <person name="Murat F."/>
            <person name="Staton S.E."/>
            <person name="Cottret L."/>
            <person name="Lelandais-Briere C."/>
            <person name="Owens G.L."/>
            <person name="Carrere S."/>
            <person name="Mayjonade B."/>
            <person name="Legrand L."/>
            <person name="Gill N."/>
            <person name="Kane N.C."/>
            <person name="Bowers J.E."/>
            <person name="Hubner S."/>
            <person name="Bellec A."/>
            <person name="Berard A."/>
            <person name="Berges H."/>
            <person name="Blanchet N."/>
            <person name="Boniface M.C."/>
            <person name="Brunel D."/>
            <person name="Catrice O."/>
            <person name="Chaidir N."/>
            <person name="Claudel C."/>
            <person name="Donnadieu C."/>
            <person name="Faraut T."/>
            <person name="Fievet G."/>
            <person name="Helmstetter N."/>
            <person name="King M."/>
            <person name="Knapp S.J."/>
            <person name="Lai Z."/>
            <person name="Le Paslier M.C."/>
            <person name="Lippi Y."/>
            <person name="Lorenzon L."/>
            <person name="Mandel J.R."/>
            <person name="Marage G."/>
            <person name="Marchand G."/>
            <person name="Marquand E."/>
            <person name="Bret-Mestries E."/>
            <person name="Morien E."/>
            <person name="Nambeesan S."/>
            <person name="Nguyen T."/>
            <person name="Pegot-Espagnet P."/>
            <person name="Pouilly N."/>
            <person name="Raftis F."/>
            <person name="Sallet E."/>
            <person name="Schiex T."/>
            <person name="Thomas J."/>
            <person name="Vandecasteele C."/>
            <person name="Vares D."/>
            <person name="Vear F."/>
            <person name="Vautrin S."/>
            <person name="Crespi M."/>
            <person name="Mangin B."/>
            <person name="Burke J.M."/>
            <person name="Salse J."/>
            <person name="Munos S."/>
            <person name="Vincourt P."/>
            <person name="Rieseberg L.H."/>
            <person name="Langlade N.B."/>
        </authorList>
    </citation>
    <scope>NUCLEOTIDE SEQUENCE</scope>
    <source>
        <tissue evidence="1">Leaves</tissue>
    </source>
</reference>
<evidence type="ECO:0000313" key="1">
    <source>
        <dbReference type="EMBL" id="KAF5810595.1"/>
    </source>
</evidence>
<keyword evidence="2" id="KW-1185">Reference proteome</keyword>
<accession>A0A9K3JA59</accession>
<dbReference type="AlphaFoldDB" id="A0A9K3JA59"/>
<gene>
    <name evidence="1" type="ORF">HanXRQr2_Chr04g0171431</name>
</gene>
<organism evidence="1 2">
    <name type="scientific">Helianthus annuus</name>
    <name type="common">Common sunflower</name>
    <dbReference type="NCBI Taxonomy" id="4232"/>
    <lineage>
        <taxon>Eukaryota</taxon>
        <taxon>Viridiplantae</taxon>
        <taxon>Streptophyta</taxon>
        <taxon>Embryophyta</taxon>
        <taxon>Tracheophyta</taxon>
        <taxon>Spermatophyta</taxon>
        <taxon>Magnoliopsida</taxon>
        <taxon>eudicotyledons</taxon>
        <taxon>Gunneridae</taxon>
        <taxon>Pentapetalae</taxon>
        <taxon>asterids</taxon>
        <taxon>campanulids</taxon>
        <taxon>Asterales</taxon>
        <taxon>Asteraceae</taxon>
        <taxon>Asteroideae</taxon>
        <taxon>Heliantheae alliance</taxon>
        <taxon>Heliantheae</taxon>
        <taxon>Helianthus</taxon>
    </lineage>
</organism>
<comment type="caution">
    <text evidence="1">The sequence shown here is derived from an EMBL/GenBank/DDBJ whole genome shotgun (WGS) entry which is preliminary data.</text>
</comment>
<protein>
    <submittedName>
        <fullName evidence="1">Uncharacterized protein</fullName>
    </submittedName>
</protein>
<dbReference type="Proteomes" id="UP000215914">
    <property type="component" value="Unassembled WGS sequence"/>
</dbReference>
<dbReference type="Gramene" id="mRNA:HanXRQr2_Chr04g0171431">
    <property type="protein sequence ID" value="CDS:HanXRQr2_Chr04g0171431.1"/>
    <property type="gene ID" value="HanXRQr2_Chr04g0171431"/>
</dbReference>
<dbReference type="EMBL" id="MNCJ02000319">
    <property type="protein sequence ID" value="KAF5810595.1"/>
    <property type="molecule type" value="Genomic_DNA"/>
</dbReference>
<reference evidence="1" key="2">
    <citation type="submission" date="2020-06" db="EMBL/GenBank/DDBJ databases">
        <title>Helianthus annuus Genome sequencing and assembly Release 2.</title>
        <authorList>
            <person name="Gouzy J."/>
            <person name="Langlade N."/>
            <person name="Munos S."/>
        </authorList>
    </citation>
    <scope>NUCLEOTIDE SEQUENCE</scope>
    <source>
        <tissue evidence="1">Leaves</tissue>
    </source>
</reference>
<sequence>MGRQVFLLFKNPPYIRGEGAPPPVNPRHGHPYLEFTGDTPVARFCGKFRRMHIGSHAAVDWDALEAIGETPRLRYFIPVDSSWHRLFKLAHMSRYMELLVEFLSTFTFHPPRADRSPAQSHVPPPPPEVSFRPAGVWRSMTLAQFAVHSGLYLQEEIDTDVYMHGLVVVDKPTLLGSWQVVAGAGTWKHEKANGRISHVDDPL</sequence>
<name>A0A9K3JA59_HELAN</name>